<dbReference type="GeneID" id="9686540"/>
<feature type="compositionally biased region" description="Acidic residues" evidence="1">
    <location>
        <begin position="303"/>
        <end position="347"/>
    </location>
</feature>
<dbReference type="Proteomes" id="UP000001876">
    <property type="component" value="Unassembled WGS sequence"/>
</dbReference>
<proteinExistence type="predicted"/>
<organism evidence="3">
    <name type="scientific">Micromonas pusilla (strain CCMP1545)</name>
    <name type="common">Picoplanktonic green alga</name>
    <dbReference type="NCBI Taxonomy" id="564608"/>
    <lineage>
        <taxon>Eukaryota</taxon>
        <taxon>Viridiplantae</taxon>
        <taxon>Chlorophyta</taxon>
        <taxon>Mamiellophyceae</taxon>
        <taxon>Mamiellales</taxon>
        <taxon>Mamiellaceae</taxon>
        <taxon>Micromonas</taxon>
    </lineage>
</organism>
<name>C1MYU4_MICPC</name>
<feature type="region of interest" description="Disordered" evidence="1">
    <location>
        <begin position="1"/>
        <end position="36"/>
    </location>
</feature>
<feature type="compositionally biased region" description="Basic and acidic residues" evidence="1">
    <location>
        <begin position="14"/>
        <end position="23"/>
    </location>
</feature>
<evidence type="ECO:0000256" key="1">
    <source>
        <dbReference type="SAM" id="MobiDB-lite"/>
    </source>
</evidence>
<protein>
    <submittedName>
        <fullName evidence="2">Predicted protein</fullName>
    </submittedName>
</protein>
<dbReference type="EMBL" id="GG663743">
    <property type="protein sequence ID" value="EEH54493.1"/>
    <property type="molecule type" value="Genomic_DNA"/>
</dbReference>
<gene>
    <name evidence="2" type="ORF">MICPUCDRAFT_41153</name>
</gene>
<dbReference type="OMA" id="FEPGHET"/>
<dbReference type="RefSeq" id="XP_003060843.1">
    <property type="nucleotide sequence ID" value="XM_003060797.1"/>
</dbReference>
<sequence>MTTHAVVGVGGGVDARDAKRPKLEGGGGGGGGGARADAAVAATWDPTAGAPGIAARRPSDDAKLERAARLYAPLPLCPRARASIPPPRRAAATASLPGSPIDDASRTRTTRARGVLSSYAIPASVDAAASNPRGAHTDDEDESDVVARGRACASALHAMPCVELARSTHAQLMTAARASCGGGGGDEVDGCVPLVRPLLLAHAAADATTLRDRAVDDRRTQAKRREKEQKKAGGGAAAHRDGAQHGGRGGRGGAGRGRGGRGRGRRPQRERESGAGLYARAYGGRKRERLEPEPEPPAAAAEGEGEGEGGGVEEEEEEEEEEVEEENDVIDISDDGDDDDRENDPDASSDHGTVDISTDEDEDV</sequence>
<reference evidence="2 3" key="1">
    <citation type="journal article" date="2009" name="Science">
        <title>Green evolution and dynamic adaptations revealed by genomes of the marine picoeukaryotes Micromonas.</title>
        <authorList>
            <person name="Worden A.Z."/>
            <person name="Lee J.H."/>
            <person name="Mock T."/>
            <person name="Rouze P."/>
            <person name="Simmons M.P."/>
            <person name="Aerts A.L."/>
            <person name="Allen A.E."/>
            <person name="Cuvelier M.L."/>
            <person name="Derelle E."/>
            <person name="Everett M.V."/>
            <person name="Foulon E."/>
            <person name="Grimwood J."/>
            <person name="Gundlach H."/>
            <person name="Henrissat B."/>
            <person name="Napoli C."/>
            <person name="McDonald S.M."/>
            <person name="Parker M.S."/>
            <person name="Rombauts S."/>
            <person name="Salamov A."/>
            <person name="Von Dassow P."/>
            <person name="Badger J.H."/>
            <person name="Coutinho P.M."/>
            <person name="Demir E."/>
            <person name="Dubchak I."/>
            <person name="Gentemann C."/>
            <person name="Eikrem W."/>
            <person name="Gready J.E."/>
            <person name="John U."/>
            <person name="Lanier W."/>
            <person name="Lindquist E.A."/>
            <person name="Lucas S."/>
            <person name="Mayer K.F."/>
            <person name="Moreau H."/>
            <person name="Not F."/>
            <person name="Otillar R."/>
            <person name="Panaud O."/>
            <person name="Pangilinan J."/>
            <person name="Paulsen I."/>
            <person name="Piegu B."/>
            <person name="Poliakov A."/>
            <person name="Robbens S."/>
            <person name="Schmutz J."/>
            <person name="Toulza E."/>
            <person name="Wyss T."/>
            <person name="Zelensky A."/>
            <person name="Zhou K."/>
            <person name="Armbrust E.V."/>
            <person name="Bhattacharya D."/>
            <person name="Goodenough U.W."/>
            <person name="Van de Peer Y."/>
            <person name="Grigoriev I.V."/>
        </authorList>
    </citation>
    <scope>NUCLEOTIDE SEQUENCE [LARGE SCALE GENOMIC DNA]</scope>
    <source>
        <strain evidence="2 3">CCMP1545</strain>
    </source>
</reference>
<accession>C1MYU4</accession>
<keyword evidence="3" id="KW-1185">Reference proteome</keyword>
<feature type="region of interest" description="Disordered" evidence="1">
    <location>
        <begin position="212"/>
        <end position="364"/>
    </location>
</feature>
<evidence type="ECO:0000313" key="3">
    <source>
        <dbReference type="Proteomes" id="UP000001876"/>
    </source>
</evidence>
<feature type="compositionally biased region" description="Gly residues" evidence="1">
    <location>
        <begin position="244"/>
        <end position="257"/>
    </location>
</feature>
<evidence type="ECO:0000313" key="2">
    <source>
        <dbReference type="EMBL" id="EEH54493.1"/>
    </source>
</evidence>
<feature type="compositionally biased region" description="Low complexity" evidence="1">
    <location>
        <begin position="82"/>
        <end position="94"/>
    </location>
</feature>
<feature type="region of interest" description="Disordered" evidence="1">
    <location>
        <begin position="82"/>
        <end position="108"/>
    </location>
</feature>
<dbReference type="AlphaFoldDB" id="C1MYU4"/>
<feature type="compositionally biased region" description="Basic and acidic residues" evidence="1">
    <location>
        <begin position="212"/>
        <end position="231"/>
    </location>
</feature>
<dbReference type="KEGG" id="mpp:MICPUCDRAFT_41153"/>
<feature type="compositionally biased region" description="Gly residues" evidence="1">
    <location>
        <begin position="24"/>
        <end position="34"/>
    </location>
</feature>